<dbReference type="EMBL" id="JACHXU010000003">
    <property type="protein sequence ID" value="MBB3205574.1"/>
    <property type="molecule type" value="Genomic_DNA"/>
</dbReference>
<keyword evidence="2" id="KW-0378">Hydrolase</keyword>
<evidence type="ECO:0000256" key="1">
    <source>
        <dbReference type="SAM" id="MobiDB-lite"/>
    </source>
</evidence>
<dbReference type="Pfam" id="PF05866">
    <property type="entry name" value="RusA"/>
    <property type="match status" value="1"/>
</dbReference>
<proteinExistence type="predicted"/>
<protein>
    <submittedName>
        <fullName evidence="2">Holliday junction resolvase RusA-like endonuclease</fullName>
    </submittedName>
</protein>
<dbReference type="RefSeq" id="WP_184303312.1">
    <property type="nucleotide sequence ID" value="NZ_JACHXU010000003.1"/>
</dbReference>
<dbReference type="GO" id="GO:0006310">
    <property type="term" value="P:DNA recombination"/>
    <property type="evidence" value="ECO:0007669"/>
    <property type="project" value="InterPro"/>
</dbReference>
<dbReference type="Proteomes" id="UP000536179">
    <property type="component" value="Unassembled WGS sequence"/>
</dbReference>
<keyword evidence="3" id="KW-1185">Reference proteome</keyword>
<dbReference type="GO" id="GO:0004519">
    <property type="term" value="F:endonuclease activity"/>
    <property type="evidence" value="ECO:0007669"/>
    <property type="project" value="UniProtKB-KW"/>
</dbReference>
<dbReference type="InterPro" id="IPR008822">
    <property type="entry name" value="Endonuclease_RusA-like"/>
</dbReference>
<comment type="caution">
    <text evidence="2">The sequence shown here is derived from an EMBL/GenBank/DDBJ whole genome shotgun (WGS) entry which is preliminary data.</text>
</comment>
<dbReference type="SUPFAM" id="SSF103084">
    <property type="entry name" value="Holliday junction resolvase RusA"/>
    <property type="match status" value="1"/>
</dbReference>
<reference evidence="2 3" key="1">
    <citation type="submission" date="2020-08" db="EMBL/GenBank/DDBJ databases">
        <title>Genomic Encyclopedia of Type Strains, Phase III (KMG-III): the genomes of soil and plant-associated and newly described type strains.</title>
        <authorList>
            <person name="Whitman W."/>
        </authorList>
    </citation>
    <scope>NUCLEOTIDE SEQUENCE [LARGE SCALE GENOMIC DNA]</scope>
    <source>
        <strain evidence="2 3">CECT 8075</strain>
    </source>
</reference>
<feature type="compositionally biased region" description="Basic residues" evidence="1">
    <location>
        <begin position="186"/>
        <end position="195"/>
    </location>
</feature>
<feature type="region of interest" description="Disordered" evidence="1">
    <location>
        <begin position="175"/>
        <end position="195"/>
    </location>
</feature>
<dbReference type="Gene3D" id="3.30.1330.70">
    <property type="entry name" value="Holliday junction resolvase RusA"/>
    <property type="match status" value="1"/>
</dbReference>
<gene>
    <name evidence="2" type="ORF">FHS27_001374</name>
</gene>
<keyword evidence="2" id="KW-0255">Endonuclease</keyword>
<dbReference type="InterPro" id="IPR036614">
    <property type="entry name" value="RusA-like_sf"/>
</dbReference>
<evidence type="ECO:0000313" key="3">
    <source>
        <dbReference type="Proteomes" id="UP000536179"/>
    </source>
</evidence>
<keyword evidence="2" id="KW-0540">Nuclease</keyword>
<organism evidence="2 3">
    <name type="scientific">Aporhodopirellula rubra</name>
    <dbReference type="NCBI Taxonomy" id="980271"/>
    <lineage>
        <taxon>Bacteria</taxon>
        <taxon>Pseudomonadati</taxon>
        <taxon>Planctomycetota</taxon>
        <taxon>Planctomycetia</taxon>
        <taxon>Pirellulales</taxon>
        <taxon>Pirellulaceae</taxon>
        <taxon>Aporhodopirellula</taxon>
    </lineage>
</organism>
<dbReference type="GO" id="GO:0000287">
    <property type="term" value="F:magnesium ion binding"/>
    <property type="evidence" value="ECO:0007669"/>
    <property type="project" value="InterPro"/>
</dbReference>
<evidence type="ECO:0000313" key="2">
    <source>
        <dbReference type="EMBL" id="MBB3205574.1"/>
    </source>
</evidence>
<dbReference type="AlphaFoldDB" id="A0A7W5DW00"/>
<sequence length="195" mass="22501">MFKFKLPFPPTVNTYWRHVGQRVLISRRGRNYRKQVMEYLQTRDIETLTGPPSVKIELYTPDRRRRDVDNVLKAILDSLQWGGVYEDDTQIFRLAIEKILPEVKPKGKLKRRTRAEIEAGVELPKPFEGEARVWVIPLAEEAKPNIERICLQCNQPFSSSGSANRICSDCKRGQSEMSPNAVPKWLGKRHNGKAL</sequence>
<accession>A0A7W5DW00</accession>
<dbReference type="GO" id="GO:0006281">
    <property type="term" value="P:DNA repair"/>
    <property type="evidence" value="ECO:0007669"/>
    <property type="project" value="InterPro"/>
</dbReference>
<name>A0A7W5DW00_9BACT</name>